<dbReference type="Proteomes" id="UP000196053">
    <property type="component" value="Chromosome I"/>
</dbReference>
<dbReference type="OrthoDB" id="9760040at2"/>
<dbReference type="Pfam" id="PF05960">
    <property type="entry name" value="DUF885"/>
    <property type="match status" value="1"/>
</dbReference>
<sequence>MFKKIFIQKRLKLYLILCLIFLFSFFTFGCNKSSDIESQQSKFDQFIHKVFVNEVQSDALSLHYTLSRPEEFGIEPSEVTLGEYSIIRLKEELMTSKEYLKELKEFDYDSLTLDQQLTYDILHNYLETELELGNYLYYFESLGPTTGLQAQLPILLAEYNFYDKDDIERYLDLLPCVYDYFEDISEFEKEKSEKGLFMSDAVADRIIQQCEAFIANPDENLLIEYFDEKIESFQNLTDEERKTYKNENKKRVLEYIIPSYELIIDVLQELKGSGKNNAGLYYYPEGKAYYKALAKIKSGSSRSLNDIIKMLETNINDDIMEITNLAILEPSLLNTVESFTAFPLTDPETILEDLKKNIVDDFPEPVDVNCEIKYVHESLSDYLSPAMYLVPAIDNYTDNNIYINGNDLETLSTIYPTVAHEGYPGHLYQNVYFRSLNPAPIRNLLNFVGYDEGWATYVEYLSYSYAGIDPKLASLLEINNRVLLMIHARADIGIHYEGWTKDKAVTYISQYTGDMDVAEAIYNRLLEEPAIYLPYAIGYLEIIELKNIAQEKLGDDFNLKEFHKFLLDIGPAQFGIIEDHIEVWLSNKEIASK</sequence>
<reference evidence="2" key="1">
    <citation type="submission" date="2015-09" db="EMBL/GenBank/DDBJ databases">
        <authorList>
            <person name="Wibberg D."/>
        </authorList>
    </citation>
    <scope>NUCLEOTIDE SEQUENCE [LARGE SCALE GENOMIC DNA]</scope>
    <source>
        <strain evidence="2">SD1D</strain>
    </source>
</reference>
<dbReference type="EMBL" id="LN879430">
    <property type="protein sequence ID" value="CUH91599.1"/>
    <property type="molecule type" value="Genomic_DNA"/>
</dbReference>
<accession>A0A0K8J2G6</accession>
<evidence type="ECO:0008006" key="3">
    <source>
        <dbReference type="Google" id="ProtNLM"/>
    </source>
</evidence>
<protein>
    <recommendedName>
        <fullName evidence="3">DUF885 domain-containing protein</fullName>
    </recommendedName>
</protein>
<evidence type="ECO:0000313" key="2">
    <source>
        <dbReference type="Proteomes" id="UP000196053"/>
    </source>
</evidence>
<dbReference type="PROSITE" id="PS51257">
    <property type="entry name" value="PROKAR_LIPOPROTEIN"/>
    <property type="match status" value="1"/>
</dbReference>
<dbReference type="KEGG" id="hsd:SD1D_0036"/>
<evidence type="ECO:0000313" key="1">
    <source>
        <dbReference type="EMBL" id="CUH91599.1"/>
    </source>
</evidence>
<keyword evidence="2" id="KW-1185">Reference proteome</keyword>
<gene>
    <name evidence="1" type="ORF">SD1D_0036</name>
</gene>
<dbReference type="InterPro" id="IPR010281">
    <property type="entry name" value="DUF885"/>
</dbReference>
<dbReference type="PANTHER" id="PTHR33361">
    <property type="entry name" value="GLR0591 PROTEIN"/>
    <property type="match status" value="1"/>
</dbReference>
<organism evidence="1 2">
    <name type="scientific">Herbinix luporum</name>
    <dbReference type="NCBI Taxonomy" id="1679721"/>
    <lineage>
        <taxon>Bacteria</taxon>
        <taxon>Bacillati</taxon>
        <taxon>Bacillota</taxon>
        <taxon>Clostridia</taxon>
        <taxon>Lachnospirales</taxon>
        <taxon>Lachnospiraceae</taxon>
        <taxon>Herbinix</taxon>
    </lineage>
</organism>
<name>A0A0K8J2G6_9FIRM</name>
<dbReference type="AlphaFoldDB" id="A0A0K8J2G6"/>
<dbReference type="PANTHER" id="PTHR33361:SF2">
    <property type="entry name" value="DUF885 DOMAIN-CONTAINING PROTEIN"/>
    <property type="match status" value="1"/>
</dbReference>
<dbReference type="RefSeq" id="WP_058257056.1">
    <property type="nucleotide sequence ID" value="NZ_LN879430.1"/>
</dbReference>
<proteinExistence type="predicted"/>